<dbReference type="PANTHER" id="PTHR33164">
    <property type="entry name" value="TRANSCRIPTIONAL REGULATOR, MARR FAMILY"/>
    <property type="match status" value="1"/>
</dbReference>
<accession>A0A371BGK9</accession>
<dbReference type="InterPro" id="IPR000835">
    <property type="entry name" value="HTH_MarR-typ"/>
</dbReference>
<organism evidence="2 3">
    <name type="scientific">Sphingorhabdus pulchriflava</name>
    <dbReference type="NCBI Taxonomy" id="2292257"/>
    <lineage>
        <taxon>Bacteria</taxon>
        <taxon>Pseudomonadati</taxon>
        <taxon>Pseudomonadota</taxon>
        <taxon>Alphaproteobacteria</taxon>
        <taxon>Sphingomonadales</taxon>
        <taxon>Sphingomonadaceae</taxon>
        <taxon>Sphingorhabdus</taxon>
    </lineage>
</organism>
<dbReference type="RefSeq" id="WP_115548042.1">
    <property type="nucleotide sequence ID" value="NZ_QRGP01000001.1"/>
</dbReference>
<dbReference type="GO" id="GO:0006950">
    <property type="term" value="P:response to stress"/>
    <property type="evidence" value="ECO:0007669"/>
    <property type="project" value="TreeGrafter"/>
</dbReference>
<dbReference type="InterPro" id="IPR039422">
    <property type="entry name" value="MarR/SlyA-like"/>
</dbReference>
<sequence length="152" mass="16747">MSQRKLTLGEFLPYQLSITSNAVSDLISRSYRGRFGLKIPEWRVMAVLGERGSATQRELVAATQMDKVTVNRASKALDDRGLIGRAPNETDGRSHHLALTAVGKELYDQIVPLALSVETEIEGILGNEEAAQLAELLAKLRARVSEMERKAD</sequence>
<gene>
    <name evidence="2" type="ORF">DXH95_03445</name>
</gene>
<dbReference type="Proteomes" id="UP000263833">
    <property type="component" value="Unassembled WGS sequence"/>
</dbReference>
<dbReference type="InterPro" id="IPR036390">
    <property type="entry name" value="WH_DNA-bd_sf"/>
</dbReference>
<proteinExistence type="predicted"/>
<keyword evidence="3" id="KW-1185">Reference proteome</keyword>
<dbReference type="OrthoDB" id="8906692at2"/>
<dbReference type="PANTHER" id="PTHR33164:SF43">
    <property type="entry name" value="HTH-TYPE TRANSCRIPTIONAL REPRESSOR YETL"/>
    <property type="match status" value="1"/>
</dbReference>
<evidence type="ECO:0000313" key="2">
    <source>
        <dbReference type="EMBL" id="RDV06491.1"/>
    </source>
</evidence>
<dbReference type="PRINTS" id="PR00598">
    <property type="entry name" value="HTHMARR"/>
</dbReference>
<dbReference type="SMART" id="SM00347">
    <property type="entry name" value="HTH_MARR"/>
    <property type="match status" value="1"/>
</dbReference>
<evidence type="ECO:0000259" key="1">
    <source>
        <dbReference type="PROSITE" id="PS50995"/>
    </source>
</evidence>
<comment type="caution">
    <text evidence="2">The sequence shown here is derived from an EMBL/GenBank/DDBJ whole genome shotgun (WGS) entry which is preliminary data.</text>
</comment>
<dbReference type="InterPro" id="IPR036388">
    <property type="entry name" value="WH-like_DNA-bd_sf"/>
</dbReference>
<dbReference type="PROSITE" id="PS50995">
    <property type="entry name" value="HTH_MARR_2"/>
    <property type="match status" value="1"/>
</dbReference>
<dbReference type="EMBL" id="QRGP01000001">
    <property type="protein sequence ID" value="RDV06491.1"/>
    <property type="molecule type" value="Genomic_DNA"/>
</dbReference>
<feature type="domain" description="HTH marR-type" evidence="1">
    <location>
        <begin position="1"/>
        <end position="142"/>
    </location>
</feature>
<dbReference type="Gene3D" id="1.10.10.10">
    <property type="entry name" value="Winged helix-like DNA-binding domain superfamily/Winged helix DNA-binding domain"/>
    <property type="match status" value="1"/>
</dbReference>
<protein>
    <submittedName>
        <fullName evidence="2">MarR family transcriptional regulator</fullName>
    </submittedName>
</protein>
<reference evidence="3" key="1">
    <citation type="submission" date="2018-08" db="EMBL/GenBank/DDBJ databases">
        <authorList>
            <person name="Kim S.-J."/>
            <person name="Jung G.-Y."/>
        </authorList>
    </citation>
    <scope>NUCLEOTIDE SEQUENCE [LARGE SCALE GENOMIC DNA]</scope>
    <source>
        <strain evidence="3">GY_G</strain>
    </source>
</reference>
<dbReference type="GO" id="GO:0003700">
    <property type="term" value="F:DNA-binding transcription factor activity"/>
    <property type="evidence" value="ECO:0007669"/>
    <property type="project" value="InterPro"/>
</dbReference>
<evidence type="ECO:0000313" key="3">
    <source>
        <dbReference type="Proteomes" id="UP000263833"/>
    </source>
</evidence>
<dbReference type="AlphaFoldDB" id="A0A371BGK9"/>
<dbReference type="SUPFAM" id="SSF46785">
    <property type="entry name" value="Winged helix' DNA-binding domain"/>
    <property type="match status" value="1"/>
</dbReference>
<name>A0A371BGK9_9SPHN</name>
<dbReference type="Pfam" id="PF12802">
    <property type="entry name" value="MarR_2"/>
    <property type="match status" value="1"/>
</dbReference>